<evidence type="ECO:0000313" key="2">
    <source>
        <dbReference type="Proteomes" id="UP000091857"/>
    </source>
</evidence>
<keyword evidence="2" id="KW-1185">Reference proteome</keyword>
<gene>
    <name evidence="1" type="ORF">MANES_18G111500v8</name>
</gene>
<evidence type="ECO:0000313" key="1">
    <source>
        <dbReference type="EMBL" id="KAG8633511.1"/>
    </source>
</evidence>
<reference evidence="2" key="1">
    <citation type="journal article" date="2016" name="Nat. Biotechnol.">
        <title>Sequencing wild and cultivated cassava and related species reveals extensive interspecific hybridization and genetic diversity.</title>
        <authorList>
            <person name="Bredeson J.V."/>
            <person name="Lyons J.B."/>
            <person name="Prochnik S.E."/>
            <person name="Wu G.A."/>
            <person name="Ha C.M."/>
            <person name="Edsinger-Gonzales E."/>
            <person name="Grimwood J."/>
            <person name="Schmutz J."/>
            <person name="Rabbi I.Y."/>
            <person name="Egesi C."/>
            <person name="Nauluvula P."/>
            <person name="Lebot V."/>
            <person name="Ndunguru J."/>
            <person name="Mkamilo G."/>
            <person name="Bart R.S."/>
            <person name="Setter T.L."/>
            <person name="Gleadow R.M."/>
            <person name="Kulakow P."/>
            <person name="Ferguson M.E."/>
            <person name="Rounsley S."/>
            <person name="Rokhsar D.S."/>
        </authorList>
    </citation>
    <scope>NUCLEOTIDE SEQUENCE [LARGE SCALE GENOMIC DNA]</scope>
    <source>
        <strain evidence="2">cv. AM560-2</strain>
    </source>
</reference>
<accession>A0ACB7G0A3</accession>
<proteinExistence type="predicted"/>
<name>A0ACB7G0A3_MANES</name>
<comment type="caution">
    <text evidence="1">The sequence shown here is derived from an EMBL/GenBank/DDBJ whole genome shotgun (WGS) entry which is preliminary data.</text>
</comment>
<dbReference type="Proteomes" id="UP000091857">
    <property type="component" value="Chromosome 18"/>
</dbReference>
<dbReference type="EMBL" id="CM004404">
    <property type="protein sequence ID" value="KAG8633511.1"/>
    <property type="molecule type" value="Genomic_DNA"/>
</dbReference>
<organism evidence="1 2">
    <name type="scientific">Manihot esculenta</name>
    <name type="common">Cassava</name>
    <name type="synonym">Jatropha manihot</name>
    <dbReference type="NCBI Taxonomy" id="3983"/>
    <lineage>
        <taxon>Eukaryota</taxon>
        <taxon>Viridiplantae</taxon>
        <taxon>Streptophyta</taxon>
        <taxon>Embryophyta</taxon>
        <taxon>Tracheophyta</taxon>
        <taxon>Spermatophyta</taxon>
        <taxon>Magnoliopsida</taxon>
        <taxon>eudicotyledons</taxon>
        <taxon>Gunneridae</taxon>
        <taxon>Pentapetalae</taxon>
        <taxon>rosids</taxon>
        <taxon>fabids</taxon>
        <taxon>Malpighiales</taxon>
        <taxon>Euphorbiaceae</taxon>
        <taxon>Crotonoideae</taxon>
        <taxon>Manihoteae</taxon>
        <taxon>Manihot</taxon>
    </lineage>
</organism>
<protein>
    <submittedName>
        <fullName evidence="1">Uncharacterized protein</fullName>
    </submittedName>
</protein>
<sequence>MASSSGSSTPQSKYEVFLSFRGEDTRDNFTSHLYSALCRKQIKTFIDNELHRGEEISPTLLKFIEESMVSVIIFSENYADSPWCLDELVKILECRKVADQVVLPVFYRVNPMDVAEQKGAFGDAFVKLEEGFKESIHKVQKWRAALNEAASLSGWDSLVIRPESKLIEEIVLDILKKLNYKSSCDFRGLVGIYSRIQRIESLLGIGSMDICILGIWGMGGIGKTTIAGAVFDKISRQFDGYYFLANVREQSGKYGLYQLQRQLFLKVLGEENLDIDAYDIGTSFIRRRLQRMKVLVVLDDVDNFRQIEFLAGEREWYGPGSKIIITTRDKDVLKSVVNEVYEVEGLDYHEALQLFNLNAFRQDQLRQDQLKLSETIISYANGNPLALKVLGSFLHRRGTQEWKSALHKLERNLNLEIQNILRISYDGLDLEEKDVFLDIACFFKGEDKDFAERILNGCGFSFDIVTSVLIDKSLVTISNNKLEMHNLLQRMGWEIVRQESIKEPGKRSRLWTAEDVFHILKKNTGTETIEGIFFDMSKMGDILLNPKAFSRMDNLRLLKFYDSSTFYWLNSRVYLRQSPEFLPDKLSYLQWDACPLRSLPLNFCAEELVELKMPYSQVESLWEGNQNLEKLNSIDLSHSRNFIRLPDLSQALNLECINLEGCISLLQVPSSIKCFKKLTVLNLKNCRELTSIPSCIYLQSLHRLNLSGCSKLKNLPEISRCVEELSLDGTAIEELPASIEHLSELYFWSMRNCKLLKGLPSNICSMKYLTSLLISGCLKLESIPVSIRKLSQLQKLDISSCERLTSLPELPPNLRLLNAKGCISLETISSSVTLFKEKMLPKCPNNQRYCYINCPRLNQNSLHIIEDDSQWRIQHTAAAAVRDYYQGLHSLPSICFTYPANEIPNWFGCRKKGSHITIKLPSNWRNPKFLGFAVCAVVECTGSADVSDIYVVCKCNLTTNHGDHHVVSCTLRGLANTSDELGPCFVRSNHVFVGYDFSLYLRAIEENGPEKSCYYSEATFTFYSRKEYGHSYTLRVIGACGVHLLYAQDEGAQISAVDQLLSPRIPFHSYKYLLWR</sequence>